<dbReference type="GO" id="GO:0006313">
    <property type="term" value="P:DNA transposition"/>
    <property type="evidence" value="ECO:0007669"/>
    <property type="project" value="InterPro"/>
</dbReference>
<dbReference type="PANTHER" id="PTHR30007:SF0">
    <property type="entry name" value="TRANSPOSASE"/>
    <property type="match status" value="1"/>
</dbReference>
<dbReference type="AlphaFoldDB" id="A0AAW6LUV2"/>
<reference evidence="2" key="1">
    <citation type="submission" date="2023-03" db="EMBL/GenBank/DDBJ databases">
        <title>DFI Biobank Strains.</title>
        <authorList>
            <person name="Mostad J."/>
            <person name="Paddock L."/>
            <person name="Medina S."/>
            <person name="Waligurski E."/>
            <person name="Barat B."/>
            <person name="Smith R."/>
            <person name="Burgo V."/>
            <person name="Metcalfe C."/>
            <person name="Woodson C."/>
            <person name="Sundararajan A."/>
            <person name="Ramaswamy R."/>
            <person name="Lin H."/>
            <person name="Pamer E.G."/>
        </authorList>
    </citation>
    <scope>NUCLEOTIDE SEQUENCE</scope>
    <source>
        <strain evidence="2">DFI.9.5</strain>
    </source>
</reference>
<dbReference type="Pfam" id="PF01609">
    <property type="entry name" value="DDE_Tnp_1"/>
    <property type="match status" value="1"/>
</dbReference>
<organism evidence="2 3">
    <name type="scientific">Bacteroides cellulosilyticus</name>
    <dbReference type="NCBI Taxonomy" id="246787"/>
    <lineage>
        <taxon>Bacteria</taxon>
        <taxon>Pseudomonadati</taxon>
        <taxon>Bacteroidota</taxon>
        <taxon>Bacteroidia</taxon>
        <taxon>Bacteroidales</taxon>
        <taxon>Bacteroidaceae</taxon>
        <taxon>Bacteroides</taxon>
    </lineage>
</organism>
<comment type="caution">
    <text evidence="2">The sequence shown here is derived from an EMBL/GenBank/DDBJ whole genome shotgun (WGS) entry which is preliminary data.</text>
</comment>
<dbReference type="Proteomes" id="UP001221924">
    <property type="component" value="Unassembled WGS sequence"/>
</dbReference>
<name>A0AAW6LUV2_9BACE</name>
<evidence type="ECO:0000259" key="1">
    <source>
        <dbReference type="Pfam" id="PF01609"/>
    </source>
</evidence>
<evidence type="ECO:0000313" key="2">
    <source>
        <dbReference type="EMBL" id="MDE8693226.1"/>
    </source>
</evidence>
<dbReference type="PANTHER" id="PTHR30007">
    <property type="entry name" value="PHP DOMAIN PROTEIN"/>
    <property type="match status" value="1"/>
</dbReference>
<dbReference type="GO" id="GO:0004803">
    <property type="term" value="F:transposase activity"/>
    <property type="evidence" value="ECO:0007669"/>
    <property type="project" value="InterPro"/>
</dbReference>
<dbReference type="GO" id="GO:0003677">
    <property type="term" value="F:DNA binding"/>
    <property type="evidence" value="ECO:0007669"/>
    <property type="project" value="InterPro"/>
</dbReference>
<gene>
    <name evidence="2" type="ORF">PZH42_03845</name>
</gene>
<dbReference type="InterPro" id="IPR002559">
    <property type="entry name" value="Transposase_11"/>
</dbReference>
<sequence length="167" mass="18991">MEQNAEVSLGIIVRWVDNCFLNGIDGNKKEKGVKRHVVVDKNGFLLAVVMVTIACVHDSKAVYLLTRNLRELCCNIKIILSDAGYRGEIADKIKIAFGYMLEIVVNGDKVNTFKPIGKRWGVERIFAWFGNYRRDNNGIQFSSCRIIPKQNDSWAERLFCIEGDFVS</sequence>
<evidence type="ECO:0000313" key="3">
    <source>
        <dbReference type="Proteomes" id="UP001221924"/>
    </source>
</evidence>
<dbReference type="RefSeq" id="WP_240053470.1">
    <property type="nucleotide sequence ID" value="NZ_JANFZY010000001.1"/>
</dbReference>
<feature type="domain" description="Transposase IS4-like" evidence="1">
    <location>
        <begin position="23"/>
        <end position="137"/>
    </location>
</feature>
<protein>
    <submittedName>
        <fullName evidence="2">Transposase</fullName>
    </submittedName>
</protein>
<accession>A0AAW6LUV2</accession>
<proteinExistence type="predicted"/>
<dbReference type="EMBL" id="JARFID010000003">
    <property type="protein sequence ID" value="MDE8693226.1"/>
    <property type="molecule type" value="Genomic_DNA"/>
</dbReference>